<accession>A0ABU5NBF1</accession>
<evidence type="ECO:0000256" key="1">
    <source>
        <dbReference type="ARBA" id="ARBA00009512"/>
    </source>
</evidence>
<dbReference type="NCBIfam" id="TIGR00166">
    <property type="entry name" value="S6"/>
    <property type="match status" value="1"/>
</dbReference>
<dbReference type="EMBL" id="JARJFB010000020">
    <property type="protein sequence ID" value="MEA0970467.1"/>
    <property type="molecule type" value="Genomic_DNA"/>
</dbReference>
<keyword evidence="6" id="KW-0699">rRNA-binding</keyword>
<dbReference type="InterPro" id="IPR020814">
    <property type="entry name" value="Ribosomal_S6_plastid/chlpt"/>
</dbReference>
<reference evidence="7 8" key="1">
    <citation type="submission" date="2023-03" db="EMBL/GenBank/DDBJ databases">
        <title>Host association and intracellularity evolved multiple times independently in the Rickettsiales.</title>
        <authorList>
            <person name="Castelli M."/>
            <person name="Nardi T."/>
            <person name="Gammuto L."/>
            <person name="Bellinzona G."/>
            <person name="Sabaneyeva E."/>
            <person name="Potekhin A."/>
            <person name="Serra V."/>
            <person name="Petroni G."/>
            <person name="Sassera D."/>
        </authorList>
    </citation>
    <scope>NUCLEOTIDE SEQUENCE [LARGE SCALE GENOMIC DNA]</scope>
    <source>
        <strain evidence="7 8">Sr 2-6</strain>
    </source>
</reference>
<evidence type="ECO:0000313" key="7">
    <source>
        <dbReference type="EMBL" id="MEA0970467.1"/>
    </source>
</evidence>
<keyword evidence="8" id="KW-1185">Reference proteome</keyword>
<keyword evidence="3 6" id="KW-0687">Ribonucleoprotein</keyword>
<evidence type="ECO:0000256" key="3">
    <source>
        <dbReference type="ARBA" id="ARBA00023274"/>
    </source>
</evidence>
<evidence type="ECO:0000256" key="5">
    <source>
        <dbReference type="ARBA" id="ARBA00035294"/>
    </source>
</evidence>
<evidence type="ECO:0000313" key="8">
    <source>
        <dbReference type="Proteomes" id="UP001291687"/>
    </source>
</evidence>
<dbReference type="CDD" id="cd00473">
    <property type="entry name" value="bS6"/>
    <property type="match status" value="1"/>
</dbReference>
<evidence type="ECO:0000256" key="2">
    <source>
        <dbReference type="ARBA" id="ARBA00022980"/>
    </source>
</evidence>
<comment type="function">
    <text evidence="4 6">Binds together with bS18 to 16S ribosomal RNA.</text>
</comment>
<dbReference type="Proteomes" id="UP001291687">
    <property type="component" value="Unassembled WGS sequence"/>
</dbReference>
<keyword evidence="2 6" id="KW-0689">Ribosomal protein</keyword>
<gene>
    <name evidence="6" type="primary">rpsF</name>
    <name evidence="7" type="ORF">Megvenef_00432</name>
</gene>
<dbReference type="PANTHER" id="PTHR21011:SF1">
    <property type="entry name" value="SMALL RIBOSOMAL SUBUNIT PROTEIN BS6M"/>
    <property type="match status" value="1"/>
</dbReference>
<evidence type="ECO:0000256" key="6">
    <source>
        <dbReference type="HAMAP-Rule" id="MF_00360"/>
    </source>
</evidence>
<dbReference type="InterPro" id="IPR000529">
    <property type="entry name" value="Ribosomal_bS6"/>
</dbReference>
<dbReference type="InterPro" id="IPR035980">
    <property type="entry name" value="Ribosomal_bS6_sf"/>
</dbReference>
<organism evidence="7 8">
    <name type="scientific">Candidatus Megaera venefica</name>
    <dbReference type="NCBI Taxonomy" id="2055910"/>
    <lineage>
        <taxon>Bacteria</taxon>
        <taxon>Pseudomonadati</taxon>
        <taxon>Pseudomonadota</taxon>
        <taxon>Alphaproteobacteria</taxon>
        <taxon>Rickettsiales</taxon>
        <taxon>Rickettsiaceae</taxon>
        <taxon>Candidatus Megaera</taxon>
    </lineage>
</organism>
<evidence type="ECO:0000256" key="4">
    <source>
        <dbReference type="ARBA" id="ARBA00035104"/>
    </source>
</evidence>
<dbReference type="Pfam" id="PF01250">
    <property type="entry name" value="Ribosomal_S6"/>
    <property type="match status" value="1"/>
</dbReference>
<proteinExistence type="inferred from homology"/>
<dbReference type="PANTHER" id="PTHR21011">
    <property type="entry name" value="MITOCHONDRIAL 28S RIBOSOMAL PROTEIN S6"/>
    <property type="match status" value="1"/>
</dbReference>
<protein>
    <recommendedName>
        <fullName evidence="5 6">Small ribosomal subunit protein bS6</fullName>
    </recommendedName>
</protein>
<dbReference type="SUPFAM" id="SSF54995">
    <property type="entry name" value="Ribosomal protein S6"/>
    <property type="match status" value="1"/>
</dbReference>
<keyword evidence="6" id="KW-0694">RNA-binding</keyword>
<comment type="caution">
    <text evidence="7">The sequence shown here is derived from an EMBL/GenBank/DDBJ whole genome shotgun (WGS) entry which is preliminary data.</text>
</comment>
<sequence length="122" mass="13968">MAFYESIIIIRQDVSSADVDKIVDDLKQVIKNYDGNVVKTEYWGLRTLAYEIQNNKKGHYYFMGIEANKPLLDELDRKTKLSESIIRTSLVRVDAISKDPSPILRAKSSDDENIVDVTSNRN</sequence>
<comment type="similarity">
    <text evidence="1 6">Belongs to the bacterial ribosomal protein bS6 family.</text>
</comment>
<dbReference type="RefSeq" id="WP_322776371.1">
    <property type="nucleotide sequence ID" value="NZ_JARJFB010000020.1"/>
</dbReference>
<dbReference type="HAMAP" id="MF_00360">
    <property type="entry name" value="Ribosomal_bS6"/>
    <property type="match status" value="1"/>
</dbReference>
<name>A0ABU5NBF1_9RICK</name>
<dbReference type="GO" id="GO:0005840">
    <property type="term" value="C:ribosome"/>
    <property type="evidence" value="ECO:0007669"/>
    <property type="project" value="UniProtKB-KW"/>
</dbReference>
<dbReference type="InterPro" id="IPR014717">
    <property type="entry name" value="Transl_elong_EF1B/ribsomal_bS6"/>
</dbReference>
<dbReference type="Gene3D" id="3.30.70.60">
    <property type="match status" value="1"/>
</dbReference>